<protein>
    <recommendedName>
        <fullName evidence="2">Amidohydrolase-related domain-containing protein</fullName>
    </recommendedName>
</protein>
<evidence type="ECO:0000259" key="2">
    <source>
        <dbReference type="Pfam" id="PF01979"/>
    </source>
</evidence>
<accession>A0ABR4XRT5</accession>
<dbReference type="InterPro" id="IPR032466">
    <property type="entry name" value="Metal_Hydrolase"/>
</dbReference>
<keyword evidence="1" id="KW-0378">Hydrolase</keyword>
<dbReference type="SUPFAM" id="SSF51338">
    <property type="entry name" value="Composite domain of metallo-dependent hydrolases"/>
    <property type="match status" value="1"/>
</dbReference>
<evidence type="ECO:0000313" key="3">
    <source>
        <dbReference type="EMBL" id="KGO32199.1"/>
    </source>
</evidence>
<gene>
    <name evidence="3" type="ORF">Q757_02410</name>
</gene>
<dbReference type="Pfam" id="PF01979">
    <property type="entry name" value="Amidohydro_1"/>
    <property type="match status" value="1"/>
</dbReference>
<reference evidence="3 4" key="1">
    <citation type="journal article" date="2014" name="Antonie Van Leeuwenhoek">
        <title>Oenococcus alcoholitolerans sp. nov., a lactic acid bacteria isolated from cachaca and ethanol fermentation processes.</title>
        <authorList>
            <person name="Badotti F."/>
            <person name="Moreira A.P."/>
            <person name="Tonon L.A."/>
            <person name="de Lucena B.T."/>
            <person name="Gomes Fde C."/>
            <person name="Kruger R."/>
            <person name="Thompson C.C."/>
            <person name="de Morais M.A.Jr."/>
            <person name="Rosa C.A."/>
            <person name="Thompson F.L."/>
        </authorList>
    </citation>
    <scope>NUCLEOTIDE SEQUENCE [LARGE SCALE GENOMIC DNA]</scope>
    <source>
        <strain evidence="3 4">UFRJ-M7.2.18</strain>
    </source>
</reference>
<comment type="caution">
    <text evidence="3">The sequence shown here is derived from an EMBL/GenBank/DDBJ whole genome shotgun (WGS) entry which is preliminary data.</text>
</comment>
<proteinExistence type="predicted"/>
<dbReference type="PANTHER" id="PTHR11113">
    <property type="entry name" value="N-ACETYLGLUCOSAMINE-6-PHOSPHATE DEACETYLASE"/>
    <property type="match status" value="1"/>
</dbReference>
<feature type="domain" description="Amidohydrolase-related" evidence="2">
    <location>
        <begin position="55"/>
        <end position="300"/>
    </location>
</feature>
<sequence length="310" mass="34331">MIKKVSLHIYNAQILDVFNQKFEKTELWIDKNLIYYRGKSNELKAEKEFDAKGQYIIPGLIDAHLHIESSLLAPSELAKLELKHGVTRIFADPHEIGSVAGVSGLFYMIEEARNTPLHIHYMLPSSVPAAPFEHAGAVLAADALKPFYGFPEVNGLAEVMDFPAVENGDPDMLEKIRDAQAAGKHADGHGAGLSREQLAVYRSVGIDTDHEATSGKEALQRIQSGMKVFIRQGTVEQDERAILPVVRKNNQSYFSFCTDDKSAIDIEKEGSIDHNINLAIKEGIPSERAFTMASYNAAQAPAFRKCRCFS</sequence>
<dbReference type="InterPro" id="IPR011059">
    <property type="entry name" value="Metal-dep_hydrolase_composite"/>
</dbReference>
<dbReference type="SUPFAM" id="SSF51556">
    <property type="entry name" value="Metallo-dependent hydrolases"/>
    <property type="match status" value="1"/>
</dbReference>
<dbReference type="Proteomes" id="UP000030023">
    <property type="component" value="Unassembled WGS sequence"/>
</dbReference>
<dbReference type="Gene3D" id="2.30.40.10">
    <property type="entry name" value="Urease, subunit C, domain 1"/>
    <property type="match status" value="1"/>
</dbReference>
<organism evidence="3 4">
    <name type="scientific">Oenococcus alcoholitolerans</name>
    <dbReference type="NCBI Taxonomy" id="931074"/>
    <lineage>
        <taxon>Bacteria</taxon>
        <taxon>Bacillati</taxon>
        <taxon>Bacillota</taxon>
        <taxon>Bacilli</taxon>
        <taxon>Lactobacillales</taxon>
        <taxon>Lactobacillaceae</taxon>
        <taxon>Oenococcus</taxon>
    </lineage>
</organism>
<evidence type="ECO:0000256" key="1">
    <source>
        <dbReference type="ARBA" id="ARBA00022801"/>
    </source>
</evidence>
<dbReference type="InterPro" id="IPR006680">
    <property type="entry name" value="Amidohydro-rel"/>
</dbReference>
<dbReference type="PANTHER" id="PTHR11113:SF2">
    <property type="entry name" value="ADENINE DEAMINASE"/>
    <property type="match status" value="1"/>
</dbReference>
<keyword evidence="4" id="KW-1185">Reference proteome</keyword>
<dbReference type="Gene3D" id="3.20.20.140">
    <property type="entry name" value="Metal-dependent hydrolases"/>
    <property type="match status" value="1"/>
</dbReference>
<name>A0ABR4XRT5_9LACO</name>
<dbReference type="EMBL" id="AXCV01000068">
    <property type="protein sequence ID" value="KGO32199.1"/>
    <property type="molecule type" value="Genomic_DNA"/>
</dbReference>
<evidence type="ECO:0000313" key="4">
    <source>
        <dbReference type="Proteomes" id="UP000030023"/>
    </source>
</evidence>